<dbReference type="InterPro" id="IPR016024">
    <property type="entry name" value="ARM-type_fold"/>
</dbReference>
<evidence type="ECO:0000256" key="1">
    <source>
        <dbReference type="ARBA" id="ARBA00022786"/>
    </source>
</evidence>
<comment type="caution">
    <text evidence="4">The sequence shown here is derived from an EMBL/GenBank/DDBJ whole genome shotgun (WGS) entry which is preliminary data.</text>
</comment>
<dbReference type="EC" id="2.3.2.27" evidence="2"/>
<dbReference type="GO" id="GO:0061630">
    <property type="term" value="F:ubiquitin protein ligase activity"/>
    <property type="evidence" value="ECO:0007669"/>
    <property type="project" value="UniProtKB-UniRule"/>
</dbReference>
<proteinExistence type="predicted"/>
<comment type="catalytic activity">
    <reaction evidence="2">
        <text>S-ubiquitinyl-[E2 ubiquitin-conjugating enzyme]-L-cysteine + [acceptor protein]-L-lysine = [E2 ubiquitin-conjugating enzyme]-L-cysteine + N(6)-ubiquitinyl-[acceptor protein]-L-lysine.</text>
        <dbReference type="EC" id="2.3.2.27"/>
    </reaction>
</comment>
<dbReference type="STRING" id="429701.A0A2G9I5B5"/>
<dbReference type="PANTHER" id="PTHR22849:SF61">
    <property type="entry name" value="U-BOX DOMAIN-CONTAINING PROTEIN 21"/>
    <property type="match status" value="1"/>
</dbReference>
<dbReference type="Gene3D" id="1.25.10.10">
    <property type="entry name" value="Leucine-rich Repeat Variant"/>
    <property type="match status" value="1"/>
</dbReference>
<dbReference type="GO" id="GO:0016874">
    <property type="term" value="F:ligase activity"/>
    <property type="evidence" value="ECO:0007669"/>
    <property type="project" value="UniProtKB-KW"/>
</dbReference>
<dbReference type="SUPFAM" id="SSF48371">
    <property type="entry name" value="ARM repeat"/>
    <property type="match status" value="1"/>
</dbReference>
<dbReference type="PANTHER" id="PTHR22849">
    <property type="entry name" value="WDSAM1 PROTEIN"/>
    <property type="match status" value="1"/>
</dbReference>
<evidence type="ECO:0000313" key="5">
    <source>
        <dbReference type="Proteomes" id="UP000231279"/>
    </source>
</evidence>
<feature type="domain" description="U-box" evidence="3">
    <location>
        <begin position="51"/>
        <end position="233"/>
    </location>
</feature>
<evidence type="ECO:0000259" key="3">
    <source>
        <dbReference type="Pfam" id="PF25598"/>
    </source>
</evidence>
<protein>
    <recommendedName>
        <fullName evidence="2 3">U-box domain-containing protein</fullName>
        <ecNumber evidence="2">2.3.2.27</ecNumber>
    </recommendedName>
    <alternativeName>
        <fullName evidence="2">RING-type E3 ubiquitin transferase PUB</fullName>
    </alternativeName>
</protein>
<dbReference type="EMBL" id="NKXS01000337">
    <property type="protein sequence ID" value="PIN24952.1"/>
    <property type="molecule type" value="Genomic_DNA"/>
</dbReference>
<keyword evidence="4" id="KW-0436">Ligase</keyword>
<dbReference type="OrthoDB" id="10064100at2759"/>
<accession>A0A2G9I5B5</accession>
<evidence type="ECO:0000313" key="4">
    <source>
        <dbReference type="EMBL" id="PIN24952.1"/>
    </source>
</evidence>
<dbReference type="Pfam" id="PF25598">
    <property type="entry name" value="ARM_PUB"/>
    <property type="match status" value="1"/>
</dbReference>
<dbReference type="InterPro" id="IPR058678">
    <property type="entry name" value="ARM_PUB"/>
</dbReference>
<dbReference type="Proteomes" id="UP000231279">
    <property type="component" value="Unassembled WGS sequence"/>
</dbReference>
<organism evidence="4 5">
    <name type="scientific">Handroanthus impetiginosus</name>
    <dbReference type="NCBI Taxonomy" id="429701"/>
    <lineage>
        <taxon>Eukaryota</taxon>
        <taxon>Viridiplantae</taxon>
        <taxon>Streptophyta</taxon>
        <taxon>Embryophyta</taxon>
        <taxon>Tracheophyta</taxon>
        <taxon>Spermatophyta</taxon>
        <taxon>Magnoliopsida</taxon>
        <taxon>eudicotyledons</taxon>
        <taxon>Gunneridae</taxon>
        <taxon>Pentapetalae</taxon>
        <taxon>asterids</taxon>
        <taxon>lamiids</taxon>
        <taxon>Lamiales</taxon>
        <taxon>Bignoniaceae</taxon>
        <taxon>Crescentiina</taxon>
        <taxon>Tabebuia alliance</taxon>
        <taxon>Handroanthus</taxon>
    </lineage>
</organism>
<dbReference type="AlphaFoldDB" id="A0A2G9I5B5"/>
<keyword evidence="5" id="KW-1185">Reference proteome</keyword>
<reference evidence="5" key="1">
    <citation type="journal article" date="2018" name="Gigascience">
        <title>Genome assembly of the Pink Ipe (Handroanthus impetiginosus, Bignoniaceae), a highly valued, ecologically keystone Neotropical timber forest tree.</title>
        <authorList>
            <person name="Silva-Junior O.B."/>
            <person name="Grattapaglia D."/>
            <person name="Novaes E."/>
            <person name="Collevatti R.G."/>
        </authorList>
    </citation>
    <scope>NUCLEOTIDE SEQUENCE [LARGE SCALE GENOMIC DNA]</scope>
    <source>
        <strain evidence="5">cv. UFG-1</strain>
    </source>
</reference>
<gene>
    <name evidence="4" type="ORF">CDL12_02309</name>
</gene>
<keyword evidence="2" id="KW-0808">Transferase</keyword>
<evidence type="ECO:0000256" key="2">
    <source>
        <dbReference type="RuleBase" id="RU369093"/>
    </source>
</evidence>
<comment type="function">
    <text evidence="2">Functions as an E3 ubiquitin ligase.</text>
</comment>
<comment type="pathway">
    <text evidence="2">Protein modification; protein ubiquitination.</text>
</comment>
<sequence>MSRIYDNWERLVAATLKKEQLRDLAYCESLSSRASDFSSDSFHEDVAVSLFSSDKSKVDDRLATDGAPEALLKQIKEPIGIAATKASLSAIFQLVHSSATFSNKNAAPYFAEIGIVPVLIETLMESERSICEKALGILDGICSCSEGLEKAYENALTLPVVVKKILRVSVLANQFSVSILQKLGKNENRGRGVILGAVELGAFHRLAVLLQIGCDETTKKNATELLNLYRDVTTICSEKI</sequence>
<dbReference type="InterPro" id="IPR045185">
    <property type="entry name" value="PUB22/23/24-like"/>
</dbReference>
<dbReference type="GO" id="GO:0016567">
    <property type="term" value="P:protein ubiquitination"/>
    <property type="evidence" value="ECO:0007669"/>
    <property type="project" value="UniProtKB-UniRule"/>
</dbReference>
<dbReference type="InterPro" id="IPR011989">
    <property type="entry name" value="ARM-like"/>
</dbReference>
<name>A0A2G9I5B5_9LAMI</name>
<keyword evidence="1 2" id="KW-0833">Ubl conjugation pathway</keyword>